<evidence type="ECO:0008006" key="4">
    <source>
        <dbReference type="Google" id="ProtNLM"/>
    </source>
</evidence>
<keyword evidence="1" id="KW-1133">Transmembrane helix</keyword>
<keyword evidence="1" id="KW-0472">Membrane</keyword>
<evidence type="ECO:0000313" key="3">
    <source>
        <dbReference type="Proteomes" id="UP001172457"/>
    </source>
</evidence>
<reference evidence="2" key="1">
    <citation type="submission" date="2023-03" db="EMBL/GenBank/DDBJ databases">
        <title>Chromosome-scale reference genome and RAD-based genetic map of yellow starthistle (Centaurea solstitialis) reveal putative structural variation and QTLs associated with invader traits.</title>
        <authorList>
            <person name="Reatini B."/>
            <person name="Cang F.A."/>
            <person name="Jiang Q."/>
            <person name="Mckibben M.T.W."/>
            <person name="Barker M.S."/>
            <person name="Rieseberg L.H."/>
            <person name="Dlugosch K.M."/>
        </authorList>
    </citation>
    <scope>NUCLEOTIDE SEQUENCE</scope>
    <source>
        <strain evidence="2">CAN-66</strain>
        <tissue evidence="2">Leaf</tissue>
    </source>
</reference>
<feature type="transmembrane region" description="Helical" evidence="1">
    <location>
        <begin position="20"/>
        <end position="40"/>
    </location>
</feature>
<keyword evidence="1" id="KW-0812">Transmembrane</keyword>
<comment type="caution">
    <text evidence="2">The sequence shown here is derived from an EMBL/GenBank/DDBJ whole genome shotgun (WGS) entry which is preliminary data.</text>
</comment>
<protein>
    <recommendedName>
        <fullName evidence="4">Transmembrane protein</fullName>
    </recommendedName>
</protein>
<dbReference type="AlphaFoldDB" id="A0AA38WAJ4"/>
<accession>A0AA38WAJ4</accession>
<evidence type="ECO:0000256" key="1">
    <source>
        <dbReference type="SAM" id="Phobius"/>
    </source>
</evidence>
<dbReference type="Proteomes" id="UP001172457">
    <property type="component" value="Chromosome 7"/>
</dbReference>
<feature type="transmembrane region" description="Helical" evidence="1">
    <location>
        <begin position="61"/>
        <end position="83"/>
    </location>
</feature>
<dbReference type="PANTHER" id="PTHR33133">
    <property type="entry name" value="OS08G0107100 PROTEIN-RELATED"/>
    <property type="match status" value="1"/>
</dbReference>
<dbReference type="EMBL" id="JARYMX010000007">
    <property type="protein sequence ID" value="KAJ9541281.1"/>
    <property type="molecule type" value="Genomic_DNA"/>
</dbReference>
<organism evidence="2 3">
    <name type="scientific">Centaurea solstitialis</name>
    <name type="common">yellow star-thistle</name>
    <dbReference type="NCBI Taxonomy" id="347529"/>
    <lineage>
        <taxon>Eukaryota</taxon>
        <taxon>Viridiplantae</taxon>
        <taxon>Streptophyta</taxon>
        <taxon>Embryophyta</taxon>
        <taxon>Tracheophyta</taxon>
        <taxon>Spermatophyta</taxon>
        <taxon>Magnoliopsida</taxon>
        <taxon>eudicotyledons</taxon>
        <taxon>Gunneridae</taxon>
        <taxon>Pentapetalae</taxon>
        <taxon>asterids</taxon>
        <taxon>campanulids</taxon>
        <taxon>Asterales</taxon>
        <taxon>Asteraceae</taxon>
        <taxon>Carduoideae</taxon>
        <taxon>Cardueae</taxon>
        <taxon>Centaureinae</taxon>
        <taxon>Centaurea</taxon>
    </lineage>
</organism>
<keyword evidence="3" id="KW-1185">Reference proteome</keyword>
<feature type="transmembrane region" description="Helical" evidence="1">
    <location>
        <begin position="103"/>
        <end position="129"/>
    </location>
</feature>
<proteinExistence type="predicted"/>
<sequence length="283" mass="31217">METPPPAPSLSFNGKQPPPLHRLSFLFLPLAVTILITPALRLSGHLSTAAEHHHKSPILHLLYLLTFYILSLSAIATITYSTYTAFQGKPIKLSASVKTLAASFFPILSTAIVIHLLQLCISLAFLVLVGSIVAVPRNLGLGFVIIDYKNSIELTSWFHVVVSRRDREGAARDSGLFPGELVPGLSDRCGRVEMGVCRVEAKLGMRSVSLSLLLNFGGYGFLMVFVYTKCESADGTYDLFNWWTLVMTTTYTYCLMTFMLLITVGNTVLYMYCKALHGELART</sequence>
<dbReference type="PANTHER" id="PTHR33133:SF50">
    <property type="entry name" value="TRANSMEMBRANE PROTEIN"/>
    <property type="match status" value="1"/>
</dbReference>
<name>A0AA38WAJ4_9ASTR</name>
<feature type="transmembrane region" description="Helical" evidence="1">
    <location>
        <begin position="208"/>
        <end position="228"/>
    </location>
</feature>
<evidence type="ECO:0000313" key="2">
    <source>
        <dbReference type="EMBL" id="KAJ9541281.1"/>
    </source>
</evidence>
<gene>
    <name evidence="2" type="ORF">OSB04_027787</name>
</gene>
<feature type="transmembrane region" description="Helical" evidence="1">
    <location>
        <begin position="240"/>
        <end position="273"/>
    </location>
</feature>